<dbReference type="InterPro" id="IPR001638">
    <property type="entry name" value="Solute-binding_3/MltF_N"/>
</dbReference>
<dbReference type="SUPFAM" id="SSF53850">
    <property type="entry name" value="Periplasmic binding protein-like II"/>
    <property type="match status" value="1"/>
</dbReference>
<dbReference type="PANTHER" id="PTHR35936:SF25">
    <property type="entry name" value="ABC TRANSPORTER SUBSTRATE-BINDING PROTEIN"/>
    <property type="match status" value="1"/>
</dbReference>
<dbReference type="Proteomes" id="UP000243606">
    <property type="component" value="Unassembled WGS sequence"/>
</dbReference>
<dbReference type="SMART" id="SM00062">
    <property type="entry name" value="PBPb"/>
    <property type="match status" value="1"/>
</dbReference>
<evidence type="ECO:0000256" key="1">
    <source>
        <dbReference type="ARBA" id="ARBA00010333"/>
    </source>
</evidence>
<comment type="similarity">
    <text evidence="1">Belongs to the bacterial solute-binding protein 3 family.</text>
</comment>
<accession>A0A1I3D9K1</accession>
<dbReference type="PANTHER" id="PTHR35936">
    <property type="entry name" value="MEMBRANE-BOUND LYTIC MUREIN TRANSGLYCOSYLASE F"/>
    <property type="match status" value="1"/>
</dbReference>
<keyword evidence="6" id="KW-1185">Reference proteome</keyword>
<reference evidence="6" key="1">
    <citation type="submission" date="2016-10" db="EMBL/GenBank/DDBJ databases">
        <authorList>
            <person name="Varghese N."/>
            <person name="Submissions S."/>
        </authorList>
    </citation>
    <scope>NUCLEOTIDE SEQUENCE [LARGE SCALE GENOMIC DNA]</scope>
    <source>
        <strain evidence="6">LMG 24016</strain>
    </source>
</reference>
<protein>
    <submittedName>
        <fullName evidence="5">Amino acid ABC transporter substrate-binding protein, PAAT family</fullName>
    </submittedName>
</protein>
<organism evidence="5 6">
    <name type="scientific">Pseudomonas guineae</name>
    <dbReference type="NCBI Taxonomy" id="425504"/>
    <lineage>
        <taxon>Bacteria</taxon>
        <taxon>Pseudomonadati</taxon>
        <taxon>Pseudomonadota</taxon>
        <taxon>Gammaproteobacteria</taxon>
        <taxon>Pseudomonadales</taxon>
        <taxon>Pseudomonadaceae</taxon>
        <taxon>Pseudomonas</taxon>
    </lineage>
</organism>
<name>A0A1I3D9K1_9PSED</name>
<dbReference type="AlphaFoldDB" id="A0A1I3D9K1"/>
<evidence type="ECO:0000313" key="6">
    <source>
        <dbReference type="Proteomes" id="UP000243606"/>
    </source>
</evidence>
<dbReference type="EMBL" id="FOQL01000001">
    <property type="protein sequence ID" value="SFH83336.1"/>
    <property type="molecule type" value="Genomic_DNA"/>
</dbReference>
<keyword evidence="2 3" id="KW-0732">Signal</keyword>
<evidence type="ECO:0000256" key="3">
    <source>
        <dbReference type="SAM" id="SignalP"/>
    </source>
</evidence>
<dbReference type="STRING" id="425504.SAMN05216206_0420"/>
<dbReference type="Pfam" id="PF00497">
    <property type="entry name" value="SBP_bac_3"/>
    <property type="match status" value="1"/>
</dbReference>
<evidence type="ECO:0000313" key="5">
    <source>
        <dbReference type="EMBL" id="SFH83336.1"/>
    </source>
</evidence>
<evidence type="ECO:0000259" key="4">
    <source>
        <dbReference type="SMART" id="SM00062"/>
    </source>
</evidence>
<sequence length="268" mass="30120">MLSLLRHVSKLALRYLPPLALLCTCLGVSAHPAVRIGTGDWVPYVDQQRADGGALAKLTRDIFNAAGYRVEYIYYPWERNLLMLEQGNLDAVMPYSCSAQRRRISACSDPVVRGEIVLFQRADQQLSWAHIDDLKAFRIATTHGYSYGPQFDAALEAGQLQVDQGGKEGTALRLLRLGRVDFYPQDRAVGYAMLRRLFSPAERAQISHHPRILNSETLHLLFRKNDARANQLREVFNVGLRRLAASGELQRLQQALYAGDSDQPSTEP</sequence>
<evidence type="ECO:0000256" key="2">
    <source>
        <dbReference type="ARBA" id="ARBA00022729"/>
    </source>
</evidence>
<feature type="chain" id="PRO_5017297317" evidence="3">
    <location>
        <begin position="31"/>
        <end position="268"/>
    </location>
</feature>
<gene>
    <name evidence="5" type="ORF">SAMN05216206_0420</name>
</gene>
<feature type="signal peptide" evidence="3">
    <location>
        <begin position="1"/>
        <end position="30"/>
    </location>
</feature>
<proteinExistence type="inferred from homology"/>
<feature type="domain" description="Solute-binding protein family 3/N-terminal" evidence="4">
    <location>
        <begin position="33"/>
        <end position="260"/>
    </location>
</feature>
<dbReference type="Gene3D" id="3.40.190.10">
    <property type="entry name" value="Periplasmic binding protein-like II"/>
    <property type="match status" value="2"/>
</dbReference>